<dbReference type="SUPFAM" id="SSF47413">
    <property type="entry name" value="lambda repressor-like DNA-binding domains"/>
    <property type="match status" value="1"/>
</dbReference>
<evidence type="ECO:0000256" key="2">
    <source>
        <dbReference type="ARBA" id="ARBA00023125"/>
    </source>
</evidence>
<evidence type="ECO:0000256" key="3">
    <source>
        <dbReference type="ARBA" id="ARBA00023163"/>
    </source>
</evidence>
<dbReference type="SMART" id="SM00354">
    <property type="entry name" value="HTH_LACI"/>
    <property type="match status" value="1"/>
</dbReference>
<keyword evidence="2 5" id="KW-0238">DNA-binding</keyword>
<dbReference type="PANTHER" id="PTHR30146:SF109">
    <property type="entry name" value="HTH-TYPE TRANSCRIPTIONAL REGULATOR GALS"/>
    <property type="match status" value="1"/>
</dbReference>
<dbReference type="PANTHER" id="PTHR30146">
    <property type="entry name" value="LACI-RELATED TRANSCRIPTIONAL REPRESSOR"/>
    <property type="match status" value="1"/>
</dbReference>
<dbReference type="Gene3D" id="3.40.50.2300">
    <property type="match status" value="2"/>
</dbReference>
<dbReference type="InterPro" id="IPR028082">
    <property type="entry name" value="Peripla_BP_I"/>
</dbReference>
<dbReference type="GO" id="GO:0003700">
    <property type="term" value="F:DNA-binding transcription factor activity"/>
    <property type="evidence" value="ECO:0007669"/>
    <property type="project" value="TreeGrafter"/>
</dbReference>
<dbReference type="GO" id="GO:0000976">
    <property type="term" value="F:transcription cis-regulatory region binding"/>
    <property type="evidence" value="ECO:0007669"/>
    <property type="project" value="TreeGrafter"/>
</dbReference>
<evidence type="ECO:0000256" key="1">
    <source>
        <dbReference type="ARBA" id="ARBA00023015"/>
    </source>
</evidence>
<name>A0AAU8DPV4_9ACTN</name>
<dbReference type="AlphaFoldDB" id="A0AAU8DPV4"/>
<protein>
    <submittedName>
        <fullName evidence="5">LacI family DNA-binding transcriptional regulator</fullName>
    </submittedName>
</protein>
<dbReference type="PROSITE" id="PS50932">
    <property type="entry name" value="HTH_LACI_2"/>
    <property type="match status" value="1"/>
</dbReference>
<keyword evidence="1" id="KW-0805">Transcription regulation</keyword>
<sequence>MSGRATVYDVAKQAGVSIKTVSRVVNGSEEVKAATRDRVLSAVRDLKYVPNSHALSLKSGNTRTVGVVVDSLSDPFFAAIVAFVEQKLAAEGYTVLVASTNRNGDREREQVMALAGHRIAGLVLTPTNSDHGYLADVLHGIPLVIVDRTCDVTGTDVVKVDDFGATRQAVLDLIALGHRRIAFVGDSSALPTNHDRHEGYLAAHEEAGIEVDAALERWDSDQTDHAAAATTSLLQLQDPPTAFFACHPRGAAGTVQSLHRNQQTHRAVISFGEVLLGDLLQPALTVIDHLPERIAEATADILLRRLIEAEDGSEPRPPTETLVPLTLIRRGSGELTP</sequence>
<dbReference type="Pfam" id="PF00532">
    <property type="entry name" value="Peripla_BP_1"/>
    <property type="match status" value="1"/>
</dbReference>
<dbReference type="PRINTS" id="PR00036">
    <property type="entry name" value="HTHLACI"/>
</dbReference>
<dbReference type="Pfam" id="PF00356">
    <property type="entry name" value="LacI"/>
    <property type="match status" value="1"/>
</dbReference>
<gene>
    <name evidence="5" type="ORF">ABLG96_03030</name>
</gene>
<evidence type="ECO:0000259" key="4">
    <source>
        <dbReference type="PROSITE" id="PS50932"/>
    </source>
</evidence>
<dbReference type="PROSITE" id="PS00356">
    <property type="entry name" value="HTH_LACI_1"/>
    <property type="match status" value="1"/>
</dbReference>
<dbReference type="CDD" id="cd01392">
    <property type="entry name" value="HTH_LacI"/>
    <property type="match status" value="1"/>
</dbReference>
<organism evidence="5">
    <name type="scientific">Nakamurella sp. A5-74</name>
    <dbReference type="NCBI Taxonomy" id="3158264"/>
    <lineage>
        <taxon>Bacteria</taxon>
        <taxon>Bacillati</taxon>
        <taxon>Actinomycetota</taxon>
        <taxon>Actinomycetes</taxon>
        <taxon>Nakamurellales</taxon>
        <taxon>Nakamurellaceae</taxon>
        <taxon>Nakamurella</taxon>
    </lineage>
</organism>
<dbReference type="EMBL" id="CP159218">
    <property type="protein sequence ID" value="XCG64339.1"/>
    <property type="molecule type" value="Genomic_DNA"/>
</dbReference>
<dbReference type="Gene3D" id="1.10.260.40">
    <property type="entry name" value="lambda repressor-like DNA-binding domains"/>
    <property type="match status" value="1"/>
</dbReference>
<dbReference type="InterPro" id="IPR001761">
    <property type="entry name" value="Peripla_BP/Lac1_sug-bd_dom"/>
</dbReference>
<dbReference type="InterPro" id="IPR010982">
    <property type="entry name" value="Lambda_DNA-bd_dom_sf"/>
</dbReference>
<reference evidence="5" key="1">
    <citation type="submission" date="2024-05" db="EMBL/GenBank/DDBJ databases">
        <authorList>
            <person name="Cai S.Y."/>
            <person name="Jin L.M."/>
            <person name="Li H.R."/>
        </authorList>
    </citation>
    <scope>NUCLEOTIDE SEQUENCE</scope>
    <source>
        <strain evidence="5">A5-74</strain>
    </source>
</reference>
<dbReference type="CDD" id="cd06267">
    <property type="entry name" value="PBP1_LacI_sugar_binding-like"/>
    <property type="match status" value="1"/>
</dbReference>
<keyword evidence="3" id="KW-0804">Transcription</keyword>
<proteinExistence type="predicted"/>
<feature type="domain" description="HTH lacI-type" evidence="4">
    <location>
        <begin position="5"/>
        <end position="59"/>
    </location>
</feature>
<accession>A0AAU8DPV4</accession>
<evidence type="ECO:0000313" key="5">
    <source>
        <dbReference type="EMBL" id="XCG64339.1"/>
    </source>
</evidence>
<dbReference type="InterPro" id="IPR000843">
    <property type="entry name" value="HTH_LacI"/>
</dbReference>
<dbReference type="RefSeq" id="WP_353649952.1">
    <property type="nucleotide sequence ID" value="NZ_CP159218.1"/>
</dbReference>
<dbReference type="SUPFAM" id="SSF53822">
    <property type="entry name" value="Periplasmic binding protein-like I"/>
    <property type="match status" value="1"/>
</dbReference>